<accession>X1F050</accession>
<dbReference type="AlphaFoldDB" id="X1F050"/>
<sequence length="143" mass="15914">MDKAVLEIQNLKTYYYLDEGVLKAVDGVSLKMGEMQTLGVIGERGCGKSVTAQSVLRIVPKPGKTVAGKIMLRSRNSESALDLTQMNPNSDEILDVSIQAQILNLLQDLQKQFHLTYLFWEEVAPEHFAACHFATELFLNGVE</sequence>
<protein>
    <recommendedName>
        <fullName evidence="8">ABC transporter domain-containing protein</fullName>
    </recommendedName>
</protein>
<keyword evidence="3" id="KW-1003">Cell membrane</keyword>
<dbReference type="PANTHER" id="PTHR43297">
    <property type="entry name" value="OLIGOPEPTIDE TRANSPORT ATP-BINDING PROTEIN APPD"/>
    <property type="match status" value="1"/>
</dbReference>
<name>X1F050_9ZZZZ</name>
<comment type="caution">
    <text evidence="7">The sequence shown here is derived from an EMBL/GenBank/DDBJ whole genome shotgun (WGS) entry which is preliminary data.</text>
</comment>
<dbReference type="GO" id="GO:0016020">
    <property type="term" value="C:membrane"/>
    <property type="evidence" value="ECO:0007669"/>
    <property type="project" value="UniProtKB-SubCell"/>
</dbReference>
<reference evidence="7" key="1">
    <citation type="journal article" date="2014" name="Front. Microbiol.">
        <title>High frequency of phylogenetically diverse reductive dehalogenase-homologous genes in deep subseafloor sedimentary metagenomes.</title>
        <authorList>
            <person name="Kawai M."/>
            <person name="Futagami T."/>
            <person name="Toyoda A."/>
            <person name="Takaki Y."/>
            <person name="Nishi S."/>
            <person name="Hori S."/>
            <person name="Arai W."/>
            <person name="Tsubouchi T."/>
            <person name="Morono Y."/>
            <person name="Uchiyama I."/>
            <person name="Ito T."/>
            <person name="Fujiyama A."/>
            <person name="Inagaki F."/>
            <person name="Takami H."/>
        </authorList>
    </citation>
    <scope>NUCLEOTIDE SEQUENCE</scope>
    <source>
        <strain evidence="7">Expedition CK06-06</strain>
    </source>
</reference>
<keyword evidence="2" id="KW-0813">Transport</keyword>
<organism evidence="7">
    <name type="scientific">marine sediment metagenome</name>
    <dbReference type="NCBI Taxonomy" id="412755"/>
    <lineage>
        <taxon>unclassified sequences</taxon>
        <taxon>metagenomes</taxon>
        <taxon>ecological metagenomes</taxon>
    </lineage>
</organism>
<evidence type="ECO:0000256" key="2">
    <source>
        <dbReference type="ARBA" id="ARBA00022448"/>
    </source>
</evidence>
<keyword evidence="4" id="KW-0997">Cell inner membrane</keyword>
<gene>
    <name evidence="7" type="ORF">S03H2_01931</name>
</gene>
<keyword evidence="6" id="KW-0472">Membrane</keyword>
<dbReference type="PANTHER" id="PTHR43297:SF14">
    <property type="entry name" value="ATPASE AAA-TYPE CORE DOMAIN-CONTAINING PROTEIN"/>
    <property type="match status" value="1"/>
</dbReference>
<evidence type="ECO:0000256" key="6">
    <source>
        <dbReference type="ARBA" id="ARBA00023136"/>
    </source>
</evidence>
<dbReference type="EMBL" id="BARU01000605">
    <property type="protein sequence ID" value="GAH22774.1"/>
    <property type="molecule type" value="Genomic_DNA"/>
</dbReference>
<evidence type="ECO:0000256" key="1">
    <source>
        <dbReference type="ARBA" id="ARBA00004370"/>
    </source>
</evidence>
<dbReference type="InterPro" id="IPR027417">
    <property type="entry name" value="P-loop_NTPase"/>
</dbReference>
<evidence type="ECO:0008006" key="8">
    <source>
        <dbReference type="Google" id="ProtNLM"/>
    </source>
</evidence>
<evidence type="ECO:0000256" key="5">
    <source>
        <dbReference type="ARBA" id="ARBA00022967"/>
    </source>
</evidence>
<comment type="subcellular location">
    <subcellularLocation>
        <location evidence="1">Membrane</location>
    </subcellularLocation>
</comment>
<dbReference type="Gene3D" id="3.40.50.300">
    <property type="entry name" value="P-loop containing nucleotide triphosphate hydrolases"/>
    <property type="match status" value="1"/>
</dbReference>
<dbReference type="SUPFAM" id="SSF52540">
    <property type="entry name" value="P-loop containing nucleoside triphosphate hydrolases"/>
    <property type="match status" value="1"/>
</dbReference>
<proteinExistence type="predicted"/>
<dbReference type="InterPro" id="IPR050388">
    <property type="entry name" value="ABC_Ni/Peptide_Import"/>
</dbReference>
<keyword evidence="5" id="KW-1278">Translocase</keyword>
<evidence type="ECO:0000256" key="3">
    <source>
        <dbReference type="ARBA" id="ARBA00022475"/>
    </source>
</evidence>
<evidence type="ECO:0000256" key="4">
    <source>
        <dbReference type="ARBA" id="ARBA00022519"/>
    </source>
</evidence>
<evidence type="ECO:0000313" key="7">
    <source>
        <dbReference type="EMBL" id="GAH22774.1"/>
    </source>
</evidence>